<dbReference type="AlphaFoldDB" id="A0A1B1RZJ2"/>
<gene>
    <name evidence="3" type="ORF">I858_004845</name>
</gene>
<dbReference type="RefSeq" id="WP_049694443.1">
    <property type="nucleotide sequence ID" value="NZ_CP016540.2"/>
</dbReference>
<dbReference type="EMBL" id="CP016540">
    <property type="protein sequence ID" value="ANU26360.1"/>
    <property type="molecule type" value="Genomic_DNA"/>
</dbReference>
<evidence type="ECO:0000313" key="3">
    <source>
        <dbReference type="EMBL" id="ANU26360.1"/>
    </source>
</evidence>
<dbReference type="CDD" id="cd02209">
    <property type="entry name" value="cupin_XRE_C"/>
    <property type="match status" value="1"/>
</dbReference>
<organism evidence="3 4">
    <name type="scientific">Planococcus versutus</name>
    <dbReference type="NCBI Taxonomy" id="1302659"/>
    <lineage>
        <taxon>Bacteria</taxon>
        <taxon>Bacillati</taxon>
        <taxon>Bacillota</taxon>
        <taxon>Bacilli</taxon>
        <taxon>Bacillales</taxon>
        <taxon>Caryophanaceae</taxon>
        <taxon>Planococcus</taxon>
    </lineage>
</organism>
<name>A0A1B1RZJ2_9BACL</name>
<dbReference type="GO" id="GO:0003700">
    <property type="term" value="F:DNA-binding transcription factor activity"/>
    <property type="evidence" value="ECO:0007669"/>
    <property type="project" value="TreeGrafter"/>
</dbReference>
<dbReference type="STRING" id="1302659.I858_004845"/>
<dbReference type="InterPro" id="IPR013096">
    <property type="entry name" value="Cupin_2"/>
</dbReference>
<keyword evidence="4" id="KW-1185">Reference proteome</keyword>
<dbReference type="PANTHER" id="PTHR46797">
    <property type="entry name" value="HTH-TYPE TRANSCRIPTIONAL REGULATOR"/>
    <property type="match status" value="1"/>
</dbReference>
<dbReference type="Pfam" id="PF01381">
    <property type="entry name" value="HTH_3"/>
    <property type="match status" value="1"/>
</dbReference>
<feature type="domain" description="HTH cro/C1-type" evidence="2">
    <location>
        <begin position="10"/>
        <end position="64"/>
    </location>
</feature>
<dbReference type="GO" id="GO:0003677">
    <property type="term" value="F:DNA binding"/>
    <property type="evidence" value="ECO:0007669"/>
    <property type="project" value="UniProtKB-KW"/>
</dbReference>
<sequence length="172" mass="19556">MSHGTIGVTLKKLRKERKLTLKELAEQTAVSISFLSQVERGKSSVTLESLRKIADALNVDPSLFFASEIEQTGWETRLEGFHYQDLSHGIKKANIVPMLVTMKPAESEGNPFAHSGYEFLFVLDGVLTVEVDGERQELIEQQSIMFDARKKHYWFNLTQHDVRFLLVSSKTN</sequence>
<dbReference type="SUPFAM" id="SSF51182">
    <property type="entry name" value="RmlC-like cupins"/>
    <property type="match status" value="1"/>
</dbReference>
<evidence type="ECO:0000313" key="4">
    <source>
        <dbReference type="Proteomes" id="UP000053354"/>
    </source>
</evidence>
<keyword evidence="1 3" id="KW-0238">DNA-binding</keyword>
<dbReference type="Gene3D" id="1.10.260.40">
    <property type="entry name" value="lambda repressor-like DNA-binding domains"/>
    <property type="match status" value="1"/>
</dbReference>
<dbReference type="CDD" id="cd00093">
    <property type="entry name" value="HTH_XRE"/>
    <property type="match status" value="1"/>
</dbReference>
<dbReference type="KEGG" id="pll:I858_004845"/>
<dbReference type="InterPro" id="IPR014710">
    <property type="entry name" value="RmlC-like_jellyroll"/>
</dbReference>
<accession>A0A1B1RZJ2</accession>
<dbReference type="InterPro" id="IPR010982">
    <property type="entry name" value="Lambda_DNA-bd_dom_sf"/>
</dbReference>
<dbReference type="InterPro" id="IPR011051">
    <property type="entry name" value="RmlC_Cupin_sf"/>
</dbReference>
<dbReference type="PROSITE" id="PS50943">
    <property type="entry name" value="HTH_CROC1"/>
    <property type="match status" value="1"/>
</dbReference>
<dbReference type="InterPro" id="IPR050807">
    <property type="entry name" value="TransReg_Diox_bact_type"/>
</dbReference>
<dbReference type="Gene3D" id="2.60.120.10">
    <property type="entry name" value="Jelly Rolls"/>
    <property type="match status" value="1"/>
</dbReference>
<dbReference type="SUPFAM" id="SSF47413">
    <property type="entry name" value="lambda repressor-like DNA-binding domains"/>
    <property type="match status" value="1"/>
</dbReference>
<evidence type="ECO:0000259" key="2">
    <source>
        <dbReference type="PROSITE" id="PS50943"/>
    </source>
</evidence>
<dbReference type="SMART" id="SM00530">
    <property type="entry name" value="HTH_XRE"/>
    <property type="match status" value="1"/>
</dbReference>
<dbReference type="Pfam" id="PF07883">
    <property type="entry name" value="Cupin_2"/>
    <property type="match status" value="1"/>
</dbReference>
<proteinExistence type="predicted"/>
<dbReference type="OrthoDB" id="34624at2"/>
<reference evidence="3" key="1">
    <citation type="submission" date="2016-10" db="EMBL/GenBank/DDBJ databases">
        <authorList>
            <person name="See-Too W.S."/>
        </authorList>
    </citation>
    <scope>NUCLEOTIDE SEQUENCE</scope>
    <source>
        <strain evidence="3">L10.15</strain>
    </source>
</reference>
<protein>
    <submittedName>
        <fullName evidence="3">DNA-binding protein</fullName>
    </submittedName>
</protein>
<dbReference type="InterPro" id="IPR001387">
    <property type="entry name" value="Cro/C1-type_HTH"/>
</dbReference>
<evidence type="ECO:0000256" key="1">
    <source>
        <dbReference type="ARBA" id="ARBA00023125"/>
    </source>
</evidence>
<dbReference type="Proteomes" id="UP000053354">
    <property type="component" value="Chromosome"/>
</dbReference>
<dbReference type="PANTHER" id="PTHR46797:SF25">
    <property type="entry name" value="TRANSCRIPTIONAL REGULATOR"/>
    <property type="match status" value="1"/>
</dbReference>
<dbReference type="GO" id="GO:0005829">
    <property type="term" value="C:cytosol"/>
    <property type="evidence" value="ECO:0007669"/>
    <property type="project" value="TreeGrafter"/>
</dbReference>